<dbReference type="InterPro" id="IPR036291">
    <property type="entry name" value="NAD(P)-bd_dom_sf"/>
</dbReference>
<dbReference type="SUPFAM" id="SSF47336">
    <property type="entry name" value="ACP-like"/>
    <property type="match status" value="3"/>
</dbReference>
<organism evidence="14 15">
    <name type="scientific">Paenibacillus phytohabitans</name>
    <dbReference type="NCBI Taxonomy" id="2654978"/>
    <lineage>
        <taxon>Bacteria</taxon>
        <taxon>Bacillati</taxon>
        <taxon>Bacillota</taxon>
        <taxon>Bacilli</taxon>
        <taxon>Bacillales</taxon>
        <taxon>Paenibacillaceae</taxon>
        <taxon>Paenibacillus</taxon>
    </lineage>
</organism>
<reference evidence="14 15" key="1">
    <citation type="submission" date="2019-10" db="EMBL/GenBank/DDBJ databases">
        <title>Description of Paenibacillus terricola sp. nov.</title>
        <authorList>
            <person name="Carlier A."/>
            <person name="Qi S."/>
        </authorList>
    </citation>
    <scope>NUCLEOTIDE SEQUENCE [LARGE SCALE GENOMIC DNA]</scope>
    <source>
        <strain evidence="14 15">LMG 31459</strain>
    </source>
</reference>
<evidence type="ECO:0000256" key="6">
    <source>
        <dbReference type="ARBA" id="ARBA00022553"/>
    </source>
</evidence>
<dbReference type="InterPro" id="IPR049552">
    <property type="entry name" value="PKS_DH_N"/>
</dbReference>
<dbReference type="RefSeq" id="WP_171718031.1">
    <property type="nucleotide sequence ID" value="NZ_WHOB01000043.1"/>
</dbReference>
<dbReference type="SUPFAM" id="SSF53901">
    <property type="entry name" value="Thiolase-like"/>
    <property type="match status" value="2"/>
</dbReference>
<feature type="domain" description="Ketosynthase family 3 (KS3)" evidence="12">
    <location>
        <begin position="430"/>
        <end position="868"/>
    </location>
</feature>
<evidence type="ECO:0000259" key="13">
    <source>
        <dbReference type="PROSITE" id="PS52019"/>
    </source>
</evidence>
<dbReference type="Gene3D" id="3.40.50.720">
    <property type="entry name" value="NAD(P)-binding Rossmann-like Domain"/>
    <property type="match status" value="1"/>
</dbReference>
<dbReference type="Gene3D" id="1.10.1200.10">
    <property type="entry name" value="ACP-like"/>
    <property type="match status" value="2"/>
</dbReference>
<dbReference type="CDD" id="cd00833">
    <property type="entry name" value="PKS"/>
    <property type="match status" value="2"/>
</dbReference>
<keyword evidence="5" id="KW-0963">Cytoplasm</keyword>
<dbReference type="InterPro" id="IPR020806">
    <property type="entry name" value="PKS_PP-bd"/>
</dbReference>
<dbReference type="PROSITE" id="PS00606">
    <property type="entry name" value="KS3_1"/>
    <property type="match status" value="1"/>
</dbReference>
<feature type="region of interest" description="C-terminal hotdog fold" evidence="9">
    <location>
        <begin position="129"/>
        <end position="277"/>
    </location>
</feature>
<comment type="function">
    <text evidence="1">Involved in some intermediate steps for the synthesis of the antibiotic polyketide bacillaene which is involved in secondary metabolism.</text>
</comment>
<evidence type="ECO:0000313" key="15">
    <source>
        <dbReference type="Proteomes" id="UP000596857"/>
    </source>
</evidence>
<evidence type="ECO:0000256" key="10">
    <source>
        <dbReference type="SAM" id="MobiDB-lite"/>
    </source>
</evidence>
<evidence type="ECO:0000256" key="2">
    <source>
        <dbReference type="ARBA" id="ARBA00004496"/>
    </source>
</evidence>
<feature type="active site" description="Proton donor; for dehydratase activity" evidence="9">
    <location>
        <position position="190"/>
    </location>
</feature>
<dbReference type="Pfam" id="PF02801">
    <property type="entry name" value="Ketoacyl-synt_C"/>
    <property type="match status" value="2"/>
</dbReference>
<accession>A0ABX1YH83</accession>
<dbReference type="EMBL" id="WHOB01000043">
    <property type="protein sequence ID" value="NOU80370.1"/>
    <property type="molecule type" value="Genomic_DNA"/>
</dbReference>
<dbReference type="InterPro" id="IPR013968">
    <property type="entry name" value="PKS_KR"/>
</dbReference>
<dbReference type="PROSITE" id="PS50075">
    <property type="entry name" value="CARRIER"/>
    <property type="match status" value="3"/>
</dbReference>
<evidence type="ECO:0000256" key="8">
    <source>
        <dbReference type="ARBA" id="ARBA00022737"/>
    </source>
</evidence>
<comment type="pathway">
    <text evidence="3">Antibiotic biosynthesis; bacillaene biosynthesis.</text>
</comment>
<dbReference type="Gene3D" id="3.30.70.3290">
    <property type="match status" value="1"/>
</dbReference>
<dbReference type="InterPro" id="IPR009081">
    <property type="entry name" value="PP-bd_ACP"/>
</dbReference>
<feature type="region of interest" description="Disordered" evidence="10">
    <location>
        <begin position="405"/>
        <end position="425"/>
    </location>
</feature>
<dbReference type="Pfam" id="PF14765">
    <property type="entry name" value="PS-DH"/>
    <property type="match status" value="1"/>
</dbReference>
<protein>
    <submittedName>
        <fullName evidence="14">KR domain-containing protein</fullName>
    </submittedName>
</protein>
<dbReference type="SMART" id="SM01294">
    <property type="entry name" value="PKS_PP_betabranch"/>
    <property type="match status" value="2"/>
</dbReference>
<dbReference type="InterPro" id="IPR006162">
    <property type="entry name" value="Ppantetheine_attach_site"/>
</dbReference>
<dbReference type="Pfam" id="PF00550">
    <property type="entry name" value="PP-binding"/>
    <property type="match status" value="3"/>
</dbReference>
<dbReference type="InterPro" id="IPR057326">
    <property type="entry name" value="KR_dom"/>
</dbReference>
<name>A0ABX1YH83_9BACL</name>
<dbReference type="InterPro" id="IPR014030">
    <property type="entry name" value="Ketoacyl_synth_N"/>
</dbReference>
<dbReference type="PROSITE" id="PS52004">
    <property type="entry name" value="KS3_2"/>
    <property type="match status" value="2"/>
</dbReference>
<evidence type="ECO:0000259" key="12">
    <source>
        <dbReference type="PROSITE" id="PS52004"/>
    </source>
</evidence>
<dbReference type="Pfam" id="PF22336">
    <property type="entry name" value="RhiE-like_linker"/>
    <property type="match status" value="1"/>
</dbReference>
<evidence type="ECO:0000256" key="9">
    <source>
        <dbReference type="PROSITE-ProRule" id="PRU01363"/>
    </source>
</evidence>
<dbReference type="PROSITE" id="PS00012">
    <property type="entry name" value="PHOSPHOPANTETHEINE"/>
    <property type="match status" value="1"/>
</dbReference>
<dbReference type="SMART" id="SM00822">
    <property type="entry name" value="PKS_KR"/>
    <property type="match status" value="1"/>
</dbReference>
<sequence>MKQQLVFNQNNPMIRHHQVCGQSLLPGQAYIDILYQIFRKYKYRFNELELRNLSIHQPLTARPEEDIVLTIQVTETAEGRWAVRFGGRSRLSGIYSGEEILYAVAEMHRIGPVLFDEQLYPDEYKSAPARSRDLGRMYEEWTQRGVLHTGFMKAAGTLWATDEAYIMETAVSEEALLTADKFMFHPVLLDGSGAGILGGLFSGGLQTGKGLLLPLFYESFRASGLLQTGCSAKVLSSSVQQRGELLSMTISYYDKQGSKVAELTNFTMKLIRQDNTGADIIIGDSRPDGQQQQSHAAGAAAALKLVRKLLAEQLQKTEEELNPHAGYYELGLDSAGLLAIANAIENEIGDAVPPTLLFEHTTAVQLADYLASAYSGRFGRKDTYGKEAYEKETYVKDSYGNIPSFRSAGEPQGREQAAANALPSPDAGADGDIAIIGMAGRYPDADGLAAFWDNLKSGKDSIRQVPSTRWQWESYKDIVSPSGKPVSRWGGFIDDPDCFDPQFFRISPREAETMDPQERLFLTVCWETIEDAGYTPGTLVQPRGRHKRQPVGVFAGVMHKDYAMLGAEEAAKGNRFPLSLNYAPIANRVSYFCNFHGPSMTIDTVCSSSLTAVHLAAESIRHGECEVALAGGVNLSLHPNKYVSYGLMDMHASDGRCRTFGEGGDGYVSSEGVGAVLLKPLRKAVRDGDSIYAVIKGTVINHVGTVSGITVPSPVGQAELISECLDKTGIDARTISYIEAHGTGTSLGDPIEMQGLVKAFRDYTSDTGFCSIGSVKSNIGHAESAAGIGGLHKVILQLYHEKLVPSLHAEEPNPYIDFAGSPFYIQRTLKHWERPKAVIGGKETVFPRRAGISSFGATGSNAHIILEEYMPEPDMVKPLNAAGLEPGERLYLIPLSAKNKERLQAYAAKLAAFLQASLTEQKAAAVGKRHGAAILETAEHRICSIVSDIIQMKDGIIDAEQDWSEYGLEPVHFIQLHDKLKTAFGIELGSETILALRSAAAVAKRIAEGTAGIEEEDASPAVEKSGGSGRLDAENLEAIAYTLQVGREPMNDRVICVARSSRELILQLEQIAQGKENITSVFRGTVKPSGELASVFRADEDFGELLQRWLSKGQLEKIAQLWVNGVGIDWKQLYGSNAPKRLSLPSYPFAKERYWLPSMAAPDDHAVGQQGWPPMSARRDGGAIPVERSMRLLQKQWEPCPPPASICSLSGAVAILTTEETRPLALRLARQLPAARILGSEELRSELDEHVYSYVVDLTGCGEERTNEPDGWIPWLQRLIERGTRDGMMLLGVTTGLEATQGQKQGPVNLAGAMQAGLYRMLQSEYSHLRSRHVDFAPDCGGHVMAETIAAELLTDSEDAEVRYLEGMRYRACLAELPMDSGEEAPGPFPEGQTLWITGGTRGIGALCAKHFVRSRGVRRLVLTGREAIPPREQWDDYTADEASPTGQKIRMVRELELLGAQVKVLALDLTDEAAVRRCLSEVKAAWGGIGGVLHCAGLGNLDTPAFIRKSGGRMEEVWAPKVKGLNVLYRCMREEPLQFFVLFSSVSAIMPTLAAGQSDYAMANAYMDYAAQAWSGECPVISIQWPSWKETGLGEVKSRAYEQTGMLAHTDAEGLLMLDRILSGGQGPVVLPAVVDPRRWKPARLLLRSLRELGDARIEARKPAPQEERDAENVLPAVRSFVTGVFAKELKLDPLRLDPDLPFAEYGVDSIMLAQVLRIIKQGVGTELDPSILYEHPSIRSLSAWLADNHGDSFAAHSREAMELPGQGDSRLFQPAAALKQPPVPLSGPLPQTAATGRVIDSGTDAPNIAVIGLSCRFPGAETLDDYWRLLSEGSSAIRLVPAGRWPGPELYYAGLLGRPQAMPASVFRLSNEDAQAMDPQALLLLEESLKAWHHAGYTPEEIKERSVGVYIGARSKHDPDEASLLQARNPILAVGSNYLAANISQYFDLHGPSLVLDTACSSALVGLNLAVQALRSGEIECALVGGVSLLTSSKIHRLFQQRGILSPEPNFHVFDSRAQGVVLSEGVGVVLLKPVEQAVKDGDRIYAVIKGTAVNNDGRTAGPAVPNLQAQKEVMRQALARSGKRPEEIGYIEANGSGSVVTDLLELKAIQAVYRKDGGVPLGIGSVKPNIGHPLCAEGIAGLIKVVLMLNHGEQVPYLSGQRPMKHFDIEASPFYFSRDCAEWPGRRTAALNSFADGGTNAHVIMESWEELRAPNAVRRPLPLPEEAIEQPAGTGAVKPNWWLKQTKAADEIRG</sequence>
<evidence type="ECO:0000256" key="4">
    <source>
        <dbReference type="ARBA" id="ARBA00022450"/>
    </source>
</evidence>
<dbReference type="InterPro" id="IPR049551">
    <property type="entry name" value="PKS_DH_C"/>
</dbReference>
<dbReference type="InterPro" id="IPR054514">
    <property type="entry name" value="RhiE-like_linker"/>
</dbReference>
<feature type="domain" description="Carrier" evidence="11">
    <location>
        <begin position="1670"/>
        <end position="1751"/>
    </location>
</feature>
<comment type="caution">
    <text evidence="14">The sequence shown here is derived from an EMBL/GenBank/DDBJ whole genome shotgun (WGS) entry which is preliminary data.</text>
</comment>
<dbReference type="PANTHER" id="PTHR43775:SF37">
    <property type="entry name" value="SI:DKEY-61P9.11"/>
    <property type="match status" value="1"/>
</dbReference>
<dbReference type="InterPro" id="IPR049900">
    <property type="entry name" value="PKS_mFAS_DH"/>
</dbReference>
<feature type="active site" description="Proton acceptor; for dehydratase activity" evidence="9">
    <location>
        <position position="17"/>
    </location>
</feature>
<dbReference type="InterPro" id="IPR050091">
    <property type="entry name" value="PKS_NRPS_Biosynth_Enz"/>
</dbReference>
<feature type="domain" description="Ketosynthase family 3 (KS3)" evidence="12">
    <location>
        <begin position="1807"/>
        <end position="2210"/>
    </location>
</feature>
<dbReference type="Pfam" id="PF21089">
    <property type="entry name" value="PKS_DH_N"/>
    <property type="match status" value="1"/>
</dbReference>
<evidence type="ECO:0000256" key="7">
    <source>
        <dbReference type="ARBA" id="ARBA00022679"/>
    </source>
</evidence>
<evidence type="ECO:0000256" key="1">
    <source>
        <dbReference type="ARBA" id="ARBA00003299"/>
    </source>
</evidence>
<gene>
    <name evidence="14" type="ORF">GC101_15990</name>
</gene>
<keyword evidence="15" id="KW-1185">Reference proteome</keyword>
<evidence type="ECO:0000256" key="5">
    <source>
        <dbReference type="ARBA" id="ARBA00022490"/>
    </source>
</evidence>
<dbReference type="Proteomes" id="UP000596857">
    <property type="component" value="Unassembled WGS sequence"/>
</dbReference>
<dbReference type="PROSITE" id="PS52019">
    <property type="entry name" value="PKS_MFAS_DH"/>
    <property type="match status" value="1"/>
</dbReference>
<dbReference type="Gene3D" id="1.10.1240.100">
    <property type="match status" value="1"/>
</dbReference>
<dbReference type="PANTHER" id="PTHR43775">
    <property type="entry name" value="FATTY ACID SYNTHASE"/>
    <property type="match status" value="1"/>
</dbReference>
<evidence type="ECO:0000259" key="11">
    <source>
        <dbReference type="PROSITE" id="PS50075"/>
    </source>
</evidence>
<dbReference type="SMART" id="SM00825">
    <property type="entry name" value="PKS_KS"/>
    <property type="match status" value="2"/>
</dbReference>
<dbReference type="Pfam" id="PF00109">
    <property type="entry name" value="ketoacyl-synt"/>
    <property type="match status" value="2"/>
</dbReference>
<dbReference type="InterPro" id="IPR042104">
    <property type="entry name" value="PKS_dehydratase_sf"/>
</dbReference>
<dbReference type="InterPro" id="IPR018201">
    <property type="entry name" value="Ketoacyl_synth_AS"/>
</dbReference>
<keyword evidence="6" id="KW-0597">Phosphoprotein</keyword>
<keyword evidence="4" id="KW-0596">Phosphopantetheine</keyword>
<dbReference type="InterPro" id="IPR020841">
    <property type="entry name" value="PKS_Beta-ketoAc_synthase_dom"/>
</dbReference>
<dbReference type="Gene3D" id="3.10.129.110">
    <property type="entry name" value="Polyketide synthase dehydratase"/>
    <property type="match status" value="1"/>
</dbReference>
<feature type="domain" description="PKS/mFAS DH" evidence="13">
    <location>
        <begin position="1"/>
        <end position="277"/>
    </location>
</feature>
<dbReference type="SMART" id="SM00823">
    <property type="entry name" value="PKS_PP"/>
    <property type="match status" value="3"/>
</dbReference>
<keyword evidence="8" id="KW-0677">Repeat</keyword>
<evidence type="ECO:0000256" key="3">
    <source>
        <dbReference type="ARBA" id="ARBA00004789"/>
    </source>
</evidence>
<dbReference type="InterPro" id="IPR036736">
    <property type="entry name" value="ACP-like_sf"/>
</dbReference>
<dbReference type="CDD" id="cd08953">
    <property type="entry name" value="KR_2_SDR_x"/>
    <property type="match status" value="1"/>
</dbReference>
<evidence type="ECO:0000313" key="14">
    <source>
        <dbReference type="EMBL" id="NOU80370.1"/>
    </source>
</evidence>
<dbReference type="Gene3D" id="3.40.47.10">
    <property type="match status" value="2"/>
</dbReference>
<proteinExistence type="predicted"/>
<dbReference type="InterPro" id="IPR014031">
    <property type="entry name" value="Ketoacyl_synth_C"/>
</dbReference>
<keyword evidence="7" id="KW-0808">Transferase</keyword>
<feature type="region of interest" description="N-terminal hotdog fold" evidence="9">
    <location>
        <begin position="1"/>
        <end position="114"/>
    </location>
</feature>
<dbReference type="Pfam" id="PF08659">
    <property type="entry name" value="KR"/>
    <property type="match status" value="1"/>
</dbReference>
<dbReference type="InterPro" id="IPR016039">
    <property type="entry name" value="Thiolase-like"/>
</dbReference>
<feature type="domain" description="Carrier" evidence="11">
    <location>
        <begin position="933"/>
        <end position="1010"/>
    </location>
</feature>
<feature type="domain" description="Carrier" evidence="11">
    <location>
        <begin position="300"/>
        <end position="374"/>
    </location>
</feature>
<comment type="subcellular location">
    <subcellularLocation>
        <location evidence="2">Cytoplasm</location>
    </subcellularLocation>
</comment>
<dbReference type="SUPFAM" id="SSF51735">
    <property type="entry name" value="NAD(P)-binding Rossmann-fold domains"/>
    <property type="match status" value="2"/>
</dbReference>